<evidence type="ECO:0000313" key="3">
    <source>
        <dbReference type="Proteomes" id="UP000781958"/>
    </source>
</evidence>
<organism evidence="2 3">
    <name type="scientific">Azospirillum rugosum</name>
    <dbReference type="NCBI Taxonomy" id="416170"/>
    <lineage>
        <taxon>Bacteria</taxon>
        <taxon>Pseudomonadati</taxon>
        <taxon>Pseudomonadota</taxon>
        <taxon>Alphaproteobacteria</taxon>
        <taxon>Rhodospirillales</taxon>
        <taxon>Azospirillaceae</taxon>
        <taxon>Azospirillum</taxon>
    </lineage>
</organism>
<evidence type="ECO:0000256" key="1">
    <source>
        <dbReference type="SAM" id="MobiDB-lite"/>
    </source>
</evidence>
<reference evidence="2 3" key="1">
    <citation type="submission" date="2021-03" db="EMBL/GenBank/DDBJ databases">
        <title>Genomic Encyclopedia of Type Strains, Phase III (KMG-III): the genomes of soil and plant-associated and newly described type strains.</title>
        <authorList>
            <person name="Whitman W."/>
        </authorList>
    </citation>
    <scope>NUCLEOTIDE SEQUENCE [LARGE SCALE GENOMIC DNA]</scope>
    <source>
        <strain evidence="2 3">IMMIB AFH-6</strain>
    </source>
</reference>
<feature type="region of interest" description="Disordered" evidence="1">
    <location>
        <begin position="1"/>
        <end position="25"/>
    </location>
</feature>
<dbReference type="RefSeq" id="WP_209773783.1">
    <property type="nucleotide sequence ID" value="NZ_JAGINP010000045.1"/>
</dbReference>
<accession>A0ABS4SXD2</accession>
<sequence length="193" mass="19365">MTDTSRLATQALAPTTPKATPKPAKEAGVDLSLDFDDIVDALNPLQHLPGVSAVYRQATGDHIGLAARLAGDFLYGGPIGLAGGAAMAMFEAITGDSPVGHIAALVEEEDAVASAATPAAQPHPWMKAPGDASPTPALPSKAALAAALAQGTPAVSADAAPAAPAKEQPAPQLLAKLYEMQATQPAGTRSIHL</sequence>
<dbReference type="Proteomes" id="UP000781958">
    <property type="component" value="Unassembled WGS sequence"/>
</dbReference>
<protein>
    <submittedName>
        <fullName evidence="2">Uncharacterized protein</fullName>
    </submittedName>
</protein>
<gene>
    <name evidence="2" type="ORF">J2851_007025</name>
</gene>
<dbReference type="EMBL" id="JAGINP010000045">
    <property type="protein sequence ID" value="MBP2297206.1"/>
    <property type="molecule type" value="Genomic_DNA"/>
</dbReference>
<evidence type="ECO:0000313" key="2">
    <source>
        <dbReference type="EMBL" id="MBP2297206.1"/>
    </source>
</evidence>
<feature type="region of interest" description="Disordered" evidence="1">
    <location>
        <begin position="116"/>
        <end position="137"/>
    </location>
</feature>
<proteinExistence type="predicted"/>
<keyword evidence="3" id="KW-1185">Reference proteome</keyword>
<feature type="compositionally biased region" description="Low complexity" evidence="1">
    <location>
        <begin position="13"/>
        <end position="22"/>
    </location>
</feature>
<comment type="caution">
    <text evidence="2">The sequence shown here is derived from an EMBL/GenBank/DDBJ whole genome shotgun (WGS) entry which is preliminary data.</text>
</comment>
<name>A0ABS4SXD2_9PROT</name>